<gene>
    <name evidence="2" type="ORF">TKK_019537</name>
</gene>
<protein>
    <submittedName>
        <fullName evidence="2">Uncharacterized protein</fullName>
    </submittedName>
</protein>
<proteinExistence type="predicted"/>
<sequence>MLTRQEKRKRSSVGRTTARELRSEEIDRSGALAARYSKKSARENGKIGEKVRMTNEKRAAADCAFRQRNTEIERERSGCRCAQSSWSKSKSEGEKERQKDVERKVRRAQRPSFRLCARACALPLRFF</sequence>
<feature type="compositionally biased region" description="Basic residues" evidence="1">
    <location>
        <begin position="1"/>
        <end position="12"/>
    </location>
</feature>
<dbReference type="Proteomes" id="UP001627154">
    <property type="component" value="Unassembled WGS sequence"/>
</dbReference>
<keyword evidence="3" id="KW-1185">Reference proteome</keyword>
<name>A0ABD2VVH6_9HYME</name>
<accession>A0ABD2VVH6</accession>
<feature type="region of interest" description="Disordered" evidence="1">
    <location>
        <begin position="84"/>
        <end position="107"/>
    </location>
</feature>
<evidence type="ECO:0000256" key="1">
    <source>
        <dbReference type="SAM" id="MobiDB-lite"/>
    </source>
</evidence>
<evidence type="ECO:0000313" key="3">
    <source>
        <dbReference type="Proteomes" id="UP001627154"/>
    </source>
</evidence>
<dbReference type="EMBL" id="JBJJXI010000169">
    <property type="protein sequence ID" value="KAL3384715.1"/>
    <property type="molecule type" value="Genomic_DNA"/>
</dbReference>
<feature type="region of interest" description="Disordered" evidence="1">
    <location>
        <begin position="1"/>
        <end position="24"/>
    </location>
</feature>
<feature type="compositionally biased region" description="Basic and acidic residues" evidence="1">
    <location>
        <begin position="89"/>
        <end position="103"/>
    </location>
</feature>
<dbReference type="AlphaFoldDB" id="A0ABD2VVH6"/>
<organism evidence="2 3">
    <name type="scientific">Trichogramma kaykai</name>
    <dbReference type="NCBI Taxonomy" id="54128"/>
    <lineage>
        <taxon>Eukaryota</taxon>
        <taxon>Metazoa</taxon>
        <taxon>Ecdysozoa</taxon>
        <taxon>Arthropoda</taxon>
        <taxon>Hexapoda</taxon>
        <taxon>Insecta</taxon>
        <taxon>Pterygota</taxon>
        <taxon>Neoptera</taxon>
        <taxon>Endopterygota</taxon>
        <taxon>Hymenoptera</taxon>
        <taxon>Apocrita</taxon>
        <taxon>Proctotrupomorpha</taxon>
        <taxon>Chalcidoidea</taxon>
        <taxon>Trichogrammatidae</taxon>
        <taxon>Trichogramma</taxon>
    </lineage>
</organism>
<evidence type="ECO:0000313" key="2">
    <source>
        <dbReference type="EMBL" id="KAL3384715.1"/>
    </source>
</evidence>
<comment type="caution">
    <text evidence="2">The sequence shown here is derived from an EMBL/GenBank/DDBJ whole genome shotgun (WGS) entry which is preliminary data.</text>
</comment>
<reference evidence="2 3" key="1">
    <citation type="journal article" date="2024" name="bioRxiv">
        <title>A reference genome for Trichogramma kaykai: A tiny desert-dwelling parasitoid wasp with competing sex-ratio distorters.</title>
        <authorList>
            <person name="Culotta J."/>
            <person name="Lindsey A.R."/>
        </authorList>
    </citation>
    <scope>NUCLEOTIDE SEQUENCE [LARGE SCALE GENOMIC DNA]</scope>
    <source>
        <strain evidence="2 3">KSX58</strain>
    </source>
</reference>